<proteinExistence type="predicted"/>
<gene>
    <name evidence="2" type="ORF">F5878DRAFT_177140</name>
</gene>
<accession>A0AA38P8I4</accession>
<evidence type="ECO:0000256" key="1">
    <source>
        <dbReference type="SAM" id="SignalP"/>
    </source>
</evidence>
<evidence type="ECO:0000313" key="2">
    <source>
        <dbReference type="EMBL" id="KAJ3838265.1"/>
    </source>
</evidence>
<dbReference type="EMBL" id="MU806192">
    <property type="protein sequence ID" value="KAJ3838265.1"/>
    <property type="molecule type" value="Genomic_DNA"/>
</dbReference>
<reference evidence="2" key="1">
    <citation type="submission" date="2022-08" db="EMBL/GenBank/DDBJ databases">
        <authorList>
            <consortium name="DOE Joint Genome Institute"/>
            <person name="Min B."/>
            <person name="Riley R."/>
            <person name="Sierra-Patev S."/>
            <person name="Naranjo-Ortiz M."/>
            <person name="Looney B."/>
            <person name="Konkel Z."/>
            <person name="Slot J.C."/>
            <person name="Sakamoto Y."/>
            <person name="Steenwyk J.L."/>
            <person name="Rokas A."/>
            <person name="Carro J."/>
            <person name="Camarero S."/>
            <person name="Ferreira P."/>
            <person name="Molpeceres G."/>
            <person name="Ruiz-Duenas F.J."/>
            <person name="Serrano A."/>
            <person name="Henrissat B."/>
            <person name="Drula E."/>
            <person name="Hughes K.W."/>
            <person name="Mata J.L."/>
            <person name="Ishikawa N.K."/>
            <person name="Vargas-Isla R."/>
            <person name="Ushijima S."/>
            <person name="Smith C.A."/>
            <person name="Ahrendt S."/>
            <person name="Andreopoulos W."/>
            <person name="He G."/>
            <person name="Labutti K."/>
            <person name="Lipzen A."/>
            <person name="Ng V."/>
            <person name="Sandor L."/>
            <person name="Barry K."/>
            <person name="Martinez A.T."/>
            <person name="Xiao Y."/>
            <person name="Gibbons J.G."/>
            <person name="Terashima K."/>
            <person name="Hibbett D.S."/>
            <person name="Grigoriev I.V."/>
        </authorList>
    </citation>
    <scope>NUCLEOTIDE SEQUENCE</scope>
    <source>
        <strain evidence="2">TFB9207</strain>
    </source>
</reference>
<sequence length="248" mass="27188">MVLRAIFFVLFFHSLLLAAFEAPSGAGNVAQAASSSSQAATESVGTRGSHVAEAAIPGSHHNAAQSLPGRVVWFPTRTGGEPKRPPMPPTFEPYVPPEVDTAVRNMLAHQFGMRGNERIHYLNDYRSSGQRVTFSTLWGEFRNIDPITRTFVALQVPSHCDVWFARQATLPDSPTVDPPVSAEFLNLKAAVQRTLVVEFGAHPAKVDYLDYSLPAASKSSRDGTFVFRVNAVFQDRNETRLLKANLPP</sequence>
<name>A0AA38P8I4_9AGAR</name>
<dbReference type="AlphaFoldDB" id="A0AA38P8I4"/>
<comment type="caution">
    <text evidence="2">The sequence shown here is derived from an EMBL/GenBank/DDBJ whole genome shotgun (WGS) entry which is preliminary data.</text>
</comment>
<dbReference type="Proteomes" id="UP001163846">
    <property type="component" value="Unassembled WGS sequence"/>
</dbReference>
<evidence type="ECO:0000313" key="3">
    <source>
        <dbReference type="Proteomes" id="UP001163846"/>
    </source>
</evidence>
<protein>
    <submittedName>
        <fullName evidence="2">Uncharacterized protein</fullName>
    </submittedName>
</protein>
<keyword evidence="1" id="KW-0732">Signal</keyword>
<organism evidence="2 3">
    <name type="scientific">Lentinula raphanica</name>
    <dbReference type="NCBI Taxonomy" id="153919"/>
    <lineage>
        <taxon>Eukaryota</taxon>
        <taxon>Fungi</taxon>
        <taxon>Dikarya</taxon>
        <taxon>Basidiomycota</taxon>
        <taxon>Agaricomycotina</taxon>
        <taxon>Agaricomycetes</taxon>
        <taxon>Agaricomycetidae</taxon>
        <taxon>Agaricales</taxon>
        <taxon>Marasmiineae</taxon>
        <taxon>Omphalotaceae</taxon>
        <taxon>Lentinula</taxon>
    </lineage>
</organism>
<keyword evidence="3" id="KW-1185">Reference proteome</keyword>
<feature type="chain" id="PRO_5041465989" evidence="1">
    <location>
        <begin position="19"/>
        <end position="248"/>
    </location>
</feature>
<feature type="signal peptide" evidence="1">
    <location>
        <begin position="1"/>
        <end position="18"/>
    </location>
</feature>